<dbReference type="EMBL" id="SPHZ02000011">
    <property type="protein sequence ID" value="KAF0891196.1"/>
    <property type="molecule type" value="Genomic_DNA"/>
</dbReference>
<organism evidence="1 2">
    <name type="scientific">Oryza meyeriana var. granulata</name>
    <dbReference type="NCBI Taxonomy" id="110450"/>
    <lineage>
        <taxon>Eukaryota</taxon>
        <taxon>Viridiplantae</taxon>
        <taxon>Streptophyta</taxon>
        <taxon>Embryophyta</taxon>
        <taxon>Tracheophyta</taxon>
        <taxon>Spermatophyta</taxon>
        <taxon>Magnoliopsida</taxon>
        <taxon>Liliopsida</taxon>
        <taxon>Poales</taxon>
        <taxon>Poaceae</taxon>
        <taxon>BOP clade</taxon>
        <taxon>Oryzoideae</taxon>
        <taxon>Oryzeae</taxon>
        <taxon>Oryzinae</taxon>
        <taxon>Oryza</taxon>
        <taxon>Oryza meyeriana</taxon>
    </lineage>
</organism>
<protein>
    <submittedName>
        <fullName evidence="1">Uncharacterized protein</fullName>
    </submittedName>
</protein>
<dbReference type="Proteomes" id="UP000479710">
    <property type="component" value="Unassembled WGS sequence"/>
</dbReference>
<gene>
    <name evidence="1" type="ORF">E2562_006552</name>
</gene>
<name>A0A6G1BTJ2_9ORYZ</name>
<keyword evidence="2" id="KW-1185">Reference proteome</keyword>
<evidence type="ECO:0000313" key="2">
    <source>
        <dbReference type="Proteomes" id="UP000479710"/>
    </source>
</evidence>
<reference evidence="1 2" key="1">
    <citation type="submission" date="2019-11" db="EMBL/GenBank/DDBJ databases">
        <title>Whole genome sequence of Oryza granulata.</title>
        <authorList>
            <person name="Li W."/>
        </authorList>
    </citation>
    <scope>NUCLEOTIDE SEQUENCE [LARGE SCALE GENOMIC DNA]</scope>
    <source>
        <strain evidence="2">cv. Menghai</strain>
        <tissue evidence="1">Leaf</tissue>
    </source>
</reference>
<proteinExistence type="predicted"/>
<sequence length="81" mass="8726">MFAGDDAHIALRHSSLCATPKPTQPAYHTQRVRTRAVPRYVGHVRLLGNSLSHPAPTSVMSAVDFAGPALQRAYRVTSAST</sequence>
<dbReference type="AlphaFoldDB" id="A0A6G1BTJ2"/>
<comment type="caution">
    <text evidence="1">The sequence shown here is derived from an EMBL/GenBank/DDBJ whole genome shotgun (WGS) entry which is preliminary data.</text>
</comment>
<evidence type="ECO:0000313" key="1">
    <source>
        <dbReference type="EMBL" id="KAF0891196.1"/>
    </source>
</evidence>
<accession>A0A6G1BTJ2</accession>